<feature type="compositionally biased region" description="Low complexity" evidence="1">
    <location>
        <begin position="91"/>
        <end position="101"/>
    </location>
</feature>
<keyword evidence="2" id="KW-0812">Transmembrane</keyword>
<dbReference type="EMBL" id="CP144691">
    <property type="protein sequence ID" value="WVY92992.1"/>
    <property type="molecule type" value="Genomic_DNA"/>
</dbReference>
<gene>
    <name evidence="3" type="ORF">V8G54_032080</name>
</gene>
<keyword evidence="2" id="KW-1133">Transmembrane helix</keyword>
<evidence type="ECO:0000313" key="4">
    <source>
        <dbReference type="Proteomes" id="UP001374535"/>
    </source>
</evidence>
<dbReference type="Proteomes" id="UP001374535">
    <property type="component" value="Chromosome 10"/>
</dbReference>
<organism evidence="3 4">
    <name type="scientific">Vigna mungo</name>
    <name type="common">Black gram</name>
    <name type="synonym">Phaseolus mungo</name>
    <dbReference type="NCBI Taxonomy" id="3915"/>
    <lineage>
        <taxon>Eukaryota</taxon>
        <taxon>Viridiplantae</taxon>
        <taxon>Streptophyta</taxon>
        <taxon>Embryophyta</taxon>
        <taxon>Tracheophyta</taxon>
        <taxon>Spermatophyta</taxon>
        <taxon>Magnoliopsida</taxon>
        <taxon>eudicotyledons</taxon>
        <taxon>Gunneridae</taxon>
        <taxon>Pentapetalae</taxon>
        <taxon>rosids</taxon>
        <taxon>fabids</taxon>
        <taxon>Fabales</taxon>
        <taxon>Fabaceae</taxon>
        <taxon>Papilionoideae</taxon>
        <taxon>50 kb inversion clade</taxon>
        <taxon>NPAAA clade</taxon>
        <taxon>indigoferoid/millettioid clade</taxon>
        <taxon>Phaseoleae</taxon>
        <taxon>Vigna</taxon>
    </lineage>
</organism>
<keyword evidence="4" id="KW-1185">Reference proteome</keyword>
<accession>A0AAQ3MKX4</accession>
<keyword evidence="2" id="KW-0472">Membrane</keyword>
<sequence>MKDMRAKLRDFSSALASSSFLILSISSFFQASSLLILSLSFFSMISTNCLCICSCFSITFVTKFFTKPSSFLTVFLLLFLGPFPSGLADELPSFSSSSSASKAELKQGRTNQKGSPNQS</sequence>
<evidence type="ECO:0000256" key="1">
    <source>
        <dbReference type="SAM" id="MobiDB-lite"/>
    </source>
</evidence>
<protein>
    <submittedName>
        <fullName evidence="3">Uncharacterized protein</fullName>
    </submittedName>
</protein>
<feature type="region of interest" description="Disordered" evidence="1">
    <location>
        <begin position="91"/>
        <end position="119"/>
    </location>
</feature>
<feature type="compositionally biased region" description="Polar residues" evidence="1">
    <location>
        <begin position="108"/>
        <end position="119"/>
    </location>
</feature>
<evidence type="ECO:0000313" key="3">
    <source>
        <dbReference type="EMBL" id="WVY92992.1"/>
    </source>
</evidence>
<name>A0AAQ3MKX4_VIGMU</name>
<feature type="transmembrane region" description="Helical" evidence="2">
    <location>
        <begin position="69"/>
        <end position="88"/>
    </location>
</feature>
<evidence type="ECO:0000256" key="2">
    <source>
        <dbReference type="SAM" id="Phobius"/>
    </source>
</evidence>
<reference evidence="3 4" key="1">
    <citation type="journal article" date="2023" name="Life. Sci Alliance">
        <title>Evolutionary insights into 3D genome organization and epigenetic landscape of Vigna mungo.</title>
        <authorList>
            <person name="Junaid A."/>
            <person name="Singh B."/>
            <person name="Bhatia S."/>
        </authorList>
    </citation>
    <scope>NUCLEOTIDE SEQUENCE [LARGE SCALE GENOMIC DNA]</scope>
    <source>
        <strain evidence="3">Urdbean</strain>
    </source>
</reference>
<feature type="transmembrane region" description="Helical" evidence="2">
    <location>
        <begin position="41"/>
        <end position="62"/>
    </location>
</feature>
<dbReference type="AlphaFoldDB" id="A0AAQ3MKX4"/>
<proteinExistence type="predicted"/>